<dbReference type="SUPFAM" id="SSF53790">
    <property type="entry name" value="Tetrapyrrole methylase"/>
    <property type="match status" value="1"/>
</dbReference>
<evidence type="ECO:0000256" key="7">
    <source>
        <dbReference type="ARBA" id="ARBA00025705"/>
    </source>
</evidence>
<comment type="similarity">
    <text evidence="1 8">Belongs to the precorrin methyltransferase family.</text>
</comment>
<dbReference type="NCBIfam" id="TIGR01469">
    <property type="entry name" value="cobA_cysG_Cterm"/>
    <property type="match status" value="1"/>
</dbReference>
<dbReference type="EC" id="2.1.1.107" evidence="2"/>
<proteinExistence type="inferred from homology"/>
<keyword evidence="4 8" id="KW-0808">Transferase</keyword>
<dbReference type="NCBIfam" id="NF004790">
    <property type="entry name" value="PRK06136.1"/>
    <property type="match status" value="1"/>
</dbReference>
<dbReference type="PANTHER" id="PTHR45790:SF3">
    <property type="entry name" value="S-ADENOSYL-L-METHIONINE-DEPENDENT UROPORPHYRINOGEN III METHYLTRANSFERASE, CHLOROPLASTIC"/>
    <property type="match status" value="1"/>
</dbReference>
<keyword evidence="5" id="KW-0949">S-adenosyl-L-methionine</keyword>
<dbReference type="InterPro" id="IPR050161">
    <property type="entry name" value="Siro_Cobalamin_biosynth"/>
</dbReference>
<dbReference type="Pfam" id="PF00590">
    <property type="entry name" value="TP_methylase"/>
    <property type="match status" value="1"/>
</dbReference>
<organism evidence="10 11">
    <name type="scientific">Paralimibaculum aggregatum</name>
    <dbReference type="NCBI Taxonomy" id="3036245"/>
    <lineage>
        <taxon>Bacteria</taxon>
        <taxon>Pseudomonadati</taxon>
        <taxon>Pseudomonadota</taxon>
        <taxon>Alphaproteobacteria</taxon>
        <taxon>Rhodobacterales</taxon>
        <taxon>Paracoccaceae</taxon>
        <taxon>Paralimibaculum</taxon>
    </lineage>
</organism>
<dbReference type="PROSITE" id="PS00839">
    <property type="entry name" value="SUMT_1"/>
    <property type="match status" value="1"/>
</dbReference>
<gene>
    <name evidence="10" type="primary">cobA_2</name>
    <name evidence="10" type="ORF">LNKW23_36100</name>
</gene>
<evidence type="ECO:0000313" key="10">
    <source>
        <dbReference type="EMBL" id="GMG84394.1"/>
    </source>
</evidence>
<dbReference type="InterPro" id="IPR006366">
    <property type="entry name" value="CobA/CysG_C"/>
</dbReference>
<dbReference type="InterPro" id="IPR035996">
    <property type="entry name" value="4pyrrol_Methylase_sf"/>
</dbReference>
<feature type="domain" description="Tetrapyrrole methylase" evidence="9">
    <location>
        <begin position="6"/>
        <end position="215"/>
    </location>
</feature>
<accession>A0ABQ6LMF7</accession>
<dbReference type="Gene3D" id="3.40.1010.10">
    <property type="entry name" value="Cobalt-precorrin-4 Transmethylase, Domain 1"/>
    <property type="match status" value="1"/>
</dbReference>
<keyword evidence="11" id="KW-1185">Reference proteome</keyword>
<evidence type="ECO:0000256" key="3">
    <source>
        <dbReference type="ARBA" id="ARBA00022603"/>
    </source>
</evidence>
<dbReference type="Gene3D" id="3.30.950.10">
    <property type="entry name" value="Methyltransferase, Cobalt-precorrin-4 Transmethylase, Domain 2"/>
    <property type="match status" value="1"/>
</dbReference>
<reference evidence="10 11" key="1">
    <citation type="submission" date="2023-04" db="EMBL/GenBank/DDBJ databases">
        <title>Marinoamorphus aggregata gen. nov., sp. Nov., isolate from tissue of brittle star Ophioplocus japonicus.</title>
        <authorList>
            <person name="Kawano K."/>
            <person name="Sawayama S."/>
            <person name="Nakagawa S."/>
        </authorList>
    </citation>
    <scope>NUCLEOTIDE SEQUENCE [LARGE SCALE GENOMIC DNA]</scope>
    <source>
        <strain evidence="10 11">NKW23</strain>
    </source>
</reference>
<dbReference type="CDD" id="cd11642">
    <property type="entry name" value="SUMT"/>
    <property type="match status" value="1"/>
</dbReference>
<dbReference type="InterPro" id="IPR000878">
    <property type="entry name" value="4pyrrol_Mease"/>
</dbReference>
<dbReference type="InterPro" id="IPR014777">
    <property type="entry name" value="4pyrrole_Mease_sub1"/>
</dbReference>
<dbReference type="PROSITE" id="PS00840">
    <property type="entry name" value="SUMT_2"/>
    <property type="match status" value="1"/>
</dbReference>
<evidence type="ECO:0000256" key="2">
    <source>
        <dbReference type="ARBA" id="ARBA00012162"/>
    </source>
</evidence>
<dbReference type="EMBL" id="BSYI01000035">
    <property type="protein sequence ID" value="GMG84394.1"/>
    <property type="molecule type" value="Genomic_DNA"/>
</dbReference>
<keyword evidence="6" id="KW-0627">Porphyrin biosynthesis</keyword>
<dbReference type="RefSeq" id="WP_285673441.1">
    <property type="nucleotide sequence ID" value="NZ_BSYI01000035.1"/>
</dbReference>
<dbReference type="PANTHER" id="PTHR45790">
    <property type="entry name" value="SIROHEME SYNTHASE-RELATED"/>
    <property type="match status" value="1"/>
</dbReference>
<evidence type="ECO:0000256" key="8">
    <source>
        <dbReference type="RuleBase" id="RU003960"/>
    </source>
</evidence>
<evidence type="ECO:0000256" key="5">
    <source>
        <dbReference type="ARBA" id="ARBA00022691"/>
    </source>
</evidence>
<comment type="pathway">
    <text evidence="7">Porphyrin-containing compound metabolism; siroheme biosynthesis; precorrin-2 from uroporphyrinogen III: step 1/1.</text>
</comment>
<evidence type="ECO:0000313" key="11">
    <source>
        <dbReference type="Proteomes" id="UP001239909"/>
    </source>
</evidence>
<protein>
    <recommendedName>
        <fullName evidence="2">uroporphyrinogen-III C-methyltransferase</fullName>
        <ecNumber evidence="2">2.1.1.107</ecNumber>
    </recommendedName>
</protein>
<evidence type="ECO:0000259" key="9">
    <source>
        <dbReference type="Pfam" id="PF00590"/>
    </source>
</evidence>
<evidence type="ECO:0000256" key="1">
    <source>
        <dbReference type="ARBA" id="ARBA00005879"/>
    </source>
</evidence>
<evidence type="ECO:0000256" key="4">
    <source>
        <dbReference type="ARBA" id="ARBA00022679"/>
    </source>
</evidence>
<name>A0ABQ6LMF7_9RHOB</name>
<dbReference type="Proteomes" id="UP001239909">
    <property type="component" value="Unassembled WGS sequence"/>
</dbReference>
<dbReference type="InterPro" id="IPR014776">
    <property type="entry name" value="4pyrrole_Mease_sub2"/>
</dbReference>
<comment type="caution">
    <text evidence="10">The sequence shown here is derived from an EMBL/GenBank/DDBJ whole genome shotgun (WGS) entry which is preliminary data.</text>
</comment>
<keyword evidence="3 8" id="KW-0489">Methyltransferase</keyword>
<dbReference type="InterPro" id="IPR003043">
    <property type="entry name" value="Uropor_MeTrfase_CS"/>
</dbReference>
<sequence>MTRFGRVHLVGAGPGDPELLTLKAHRLISRAAVIVHDRLVSAEILDLAPEGAELIPVGKAPKRHPVPQEAINRLLVELATSGRSVVRLKGGDPFIFGRGAEEAAALHAAGVPVEIVPGITAAQGAAAASGVPLTHRGLATGLRLVTGHCRADAPLDLDWAGLADPETTLVVYMGAASIGEIAGRLIAHGLAPETPVLAVASATTAQERRLTSDLAGIAGAAGAAGLSGPVLFIIGRVVGLRGCGAGALIARLAAGGAGAAAGALRV</sequence>
<evidence type="ECO:0000256" key="6">
    <source>
        <dbReference type="ARBA" id="ARBA00023244"/>
    </source>
</evidence>